<dbReference type="EMBL" id="NQYH01000001">
    <property type="protein sequence ID" value="RIY42113.1"/>
    <property type="molecule type" value="Genomic_DNA"/>
</dbReference>
<feature type="transmembrane region" description="Helical" evidence="1">
    <location>
        <begin position="30"/>
        <end position="48"/>
    </location>
</feature>
<name>A0A3A1YV20_9BURK</name>
<dbReference type="EMBL" id="NQOU01000001">
    <property type="protein sequence ID" value="RII84397.1"/>
    <property type="molecule type" value="Genomic_DNA"/>
</dbReference>
<dbReference type="OrthoDB" id="9770040at2"/>
<dbReference type="RefSeq" id="WP_119441169.1">
    <property type="nucleotide sequence ID" value="NZ_CP170494.1"/>
</dbReference>
<gene>
    <name evidence="2" type="ORF">CJO09_04080</name>
    <name evidence="3" type="ORF">CJP73_01320</name>
</gene>
<evidence type="ECO:0000256" key="1">
    <source>
        <dbReference type="SAM" id="Phobius"/>
    </source>
</evidence>
<keyword evidence="5" id="KW-1185">Reference proteome</keyword>
<proteinExistence type="predicted"/>
<keyword evidence="1" id="KW-0812">Transmembrane</keyword>
<feature type="transmembrane region" description="Helical" evidence="1">
    <location>
        <begin position="151"/>
        <end position="172"/>
    </location>
</feature>
<sequence length="402" mass="44279">MANVMFIQEPGKQKPAKPSMRAFLELGFRPLYIAGCAWALISVALWVFTPQWLNMHMGALAWHAHEMLWGFIATIAVGFLLTASATWTGLNPIKGTPLAVLALLWATARLLYLFSEPVLFILAGAAETLFFLSTFIALWRVINRTQNRRNYGLPWLALGLGIANVFYLYAAWHQDYAALMHYFTIGLIGMAIIALLVARRVIPFFAMRALPGLSLPMLTGWGQAQLGLGLLAIATGLVNLPRLTALLLAAAGLISLYQVIRWKPGAVLSEPILWILYLGYAFLGLGLVIAGLWLAGWTPNILSRTALPAHVIGMGGFALLIIGMVTRTALGHLGRPLKLDHSMIASYWLMVFAVVFRMTALWPSSLVPFLVHAAAACWVLSLALYLWRFVPMLIRPRPNAIP</sequence>
<feature type="transmembrane region" description="Helical" evidence="1">
    <location>
        <begin position="272"/>
        <end position="295"/>
    </location>
</feature>
<keyword evidence="1" id="KW-1133">Transmembrane helix</keyword>
<dbReference type="Proteomes" id="UP000266206">
    <property type="component" value="Unassembled WGS sequence"/>
</dbReference>
<organism evidence="3 4">
    <name type="scientific">Neopusillimonas maritima</name>
    <dbReference type="NCBI Taxonomy" id="2026239"/>
    <lineage>
        <taxon>Bacteria</taxon>
        <taxon>Pseudomonadati</taxon>
        <taxon>Pseudomonadota</taxon>
        <taxon>Betaproteobacteria</taxon>
        <taxon>Burkholderiales</taxon>
        <taxon>Alcaligenaceae</taxon>
        <taxon>Neopusillimonas</taxon>
    </lineage>
</organism>
<feature type="transmembrane region" description="Helical" evidence="1">
    <location>
        <begin position="178"/>
        <end position="198"/>
    </location>
</feature>
<feature type="transmembrane region" description="Helical" evidence="1">
    <location>
        <begin position="342"/>
        <end position="360"/>
    </location>
</feature>
<feature type="transmembrane region" description="Helical" evidence="1">
    <location>
        <begin position="240"/>
        <end position="260"/>
    </location>
</feature>
<accession>A0A3A1YV20</accession>
<evidence type="ECO:0000313" key="3">
    <source>
        <dbReference type="EMBL" id="RIY42113.1"/>
    </source>
</evidence>
<dbReference type="AlphaFoldDB" id="A0A3A1YV20"/>
<dbReference type="Proteomes" id="UP000266483">
    <property type="component" value="Unassembled WGS sequence"/>
</dbReference>
<reference evidence="4 5" key="1">
    <citation type="submission" date="2017-08" db="EMBL/GenBank/DDBJ databases">
        <title>Pusillimonas indicus sp. nov., a member of the family Alcaligenaceae isolated from surface seawater.</title>
        <authorList>
            <person name="Li J."/>
        </authorList>
    </citation>
    <scope>NUCLEOTIDE SEQUENCE [LARGE SCALE GENOMIC DNA]</scope>
    <source>
        <strain evidence="2 5">17-4A</strain>
        <strain evidence="3 4">L52-1-41</strain>
    </source>
</reference>
<feature type="transmembrane region" description="Helical" evidence="1">
    <location>
        <begin position="210"/>
        <end position="234"/>
    </location>
</feature>
<comment type="caution">
    <text evidence="3">The sequence shown here is derived from an EMBL/GenBank/DDBJ whole genome shotgun (WGS) entry which is preliminary data.</text>
</comment>
<evidence type="ECO:0000313" key="4">
    <source>
        <dbReference type="Proteomes" id="UP000266206"/>
    </source>
</evidence>
<feature type="transmembrane region" description="Helical" evidence="1">
    <location>
        <begin position="120"/>
        <end position="139"/>
    </location>
</feature>
<keyword evidence="1" id="KW-0472">Membrane</keyword>
<evidence type="ECO:0000313" key="2">
    <source>
        <dbReference type="EMBL" id="RII84397.1"/>
    </source>
</evidence>
<feature type="transmembrane region" description="Helical" evidence="1">
    <location>
        <begin position="307"/>
        <end position="330"/>
    </location>
</feature>
<dbReference type="InterPro" id="IPR010266">
    <property type="entry name" value="NnrS"/>
</dbReference>
<protein>
    <submittedName>
        <fullName evidence="3">NnrS family protein</fullName>
    </submittedName>
</protein>
<dbReference type="Pfam" id="PF05940">
    <property type="entry name" value="NnrS"/>
    <property type="match status" value="1"/>
</dbReference>
<feature type="transmembrane region" description="Helical" evidence="1">
    <location>
        <begin position="68"/>
        <end position="90"/>
    </location>
</feature>
<feature type="transmembrane region" description="Helical" evidence="1">
    <location>
        <begin position="366"/>
        <end position="387"/>
    </location>
</feature>
<evidence type="ECO:0000313" key="5">
    <source>
        <dbReference type="Proteomes" id="UP000266483"/>
    </source>
</evidence>